<feature type="region of interest" description="Disordered" evidence="1">
    <location>
        <begin position="45"/>
        <end position="69"/>
    </location>
</feature>
<keyword evidence="3" id="KW-1185">Reference proteome</keyword>
<feature type="compositionally biased region" description="Low complexity" evidence="1">
    <location>
        <begin position="51"/>
        <end position="66"/>
    </location>
</feature>
<evidence type="ECO:0000313" key="3">
    <source>
        <dbReference type="Proteomes" id="UP000507470"/>
    </source>
</evidence>
<sequence>MKEGHVRVGSRYPVMYGNSTGSPEIAEVLDTGDYLQMKNREIENSTTAEVTSPTSSSPHSLQSPVTHVTSPFVIRKRKRMPKTITSKKPRQEAVLLSMEEGIHDPYVYRSPSISPQLPMHLVAPSPTSPTLSTSSPETTNDKCIQTCPTETEPTPFTIQKTMAAIYKQLEINNARQTEMERIILSQQQKIDYLVAMQRQQTFRLTAR</sequence>
<proteinExistence type="predicted"/>
<dbReference type="Proteomes" id="UP000507470">
    <property type="component" value="Unassembled WGS sequence"/>
</dbReference>
<protein>
    <submittedName>
        <fullName evidence="2">Uncharacterized protein</fullName>
    </submittedName>
</protein>
<gene>
    <name evidence="2" type="ORF">MCOR_53047</name>
</gene>
<name>A0A6J8ELQ7_MYTCO</name>
<evidence type="ECO:0000256" key="1">
    <source>
        <dbReference type="SAM" id="MobiDB-lite"/>
    </source>
</evidence>
<organism evidence="2 3">
    <name type="scientific">Mytilus coruscus</name>
    <name type="common">Sea mussel</name>
    <dbReference type="NCBI Taxonomy" id="42192"/>
    <lineage>
        <taxon>Eukaryota</taxon>
        <taxon>Metazoa</taxon>
        <taxon>Spiralia</taxon>
        <taxon>Lophotrochozoa</taxon>
        <taxon>Mollusca</taxon>
        <taxon>Bivalvia</taxon>
        <taxon>Autobranchia</taxon>
        <taxon>Pteriomorphia</taxon>
        <taxon>Mytilida</taxon>
        <taxon>Mytiloidea</taxon>
        <taxon>Mytilidae</taxon>
        <taxon>Mytilinae</taxon>
        <taxon>Mytilus</taxon>
    </lineage>
</organism>
<evidence type="ECO:0000313" key="2">
    <source>
        <dbReference type="EMBL" id="CAC5420863.1"/>
    </source>
</evidence>
<dbReference type="EMBL" id="CACVKT020009185">
    <property type="protein sequence ID" value="CAC5420863.1"/>
    <property type="molecule type" value="Genomic_DNA"/>
</dbReference>
<accession>A0A6J8ELQ7</accession>
<reference evidence="2 3" key="1">
    <citation type="submission" date="2020-06" db="EMBL/GenBank/DDBJ databases">
        <authorList>
            <person name="Li R."/>
            <person name="Bekaert M."/>
        </authorList>
    </citation>
    <scope>NUCLEOTIDE SEQUENCE [LARGE SCALE GENOMIC DNA]</scope>
    <source>
        <strain evidence="3">wild</strain>
    </source>
</reference>
<dbReference type="AlphaFoldDB" id="A0A6J8ELQ7"/>
<dbReference type="OrthoDB" id="6208440at2759"/>